<dbReference type="InterPro" id="IPR047272">
    <property type="entry name" value="S49_SppA_C"/>
</dbReference>
<keyword evidence="4" id="KW-0720">Serine protease</keyword>
<dbReference type="Gene3D" id="3.90.226.10">
    <property type="entry name" value="2-enoyl-CoA Hydratase, Chain A, domain 1"/>
    <property type="match status" value="1"/>
</dbReference>
<dbReference type="PANTHER" id="PTHR42987:SF7">
    <property type="entry name" value="SIGNAL PEPTIDE PEPTIDASE SPPA-RELATED"/>
    <property type="match status" value="1"/>
</dbReference>
<dbReference type="InterPro" id="IPR004635">
    <property type="entry name" value="Pept_S49_SppA"/>
</dbReference>
<dbReference type="Pfam" id="PF01343">
    <property type="entry name" value="Peptidase_S49"/>
    <property type="match status" value="1"/>
</dbReference>
<evidence type="ECO:0000313" key="6">
    <source>
        <dbReference type="EMBL" id="AWI33861.1"/>
    </source>
</evidence>
<dbReference type="InterPro" id="IPR002142">
    <property type="entry name" value="Peptidase_S49"/>
</dbReference>
<dbReference type="AlphaFoldDB" id="A0A099UAU7"/>
<gene>
    <name evidence="7" type="primary">sppA</name>
    <name evidence="6" type="ORF">CDV25_03100</name>
    <name evidence="7" type="ORF">LS72_008250</name>
</gene>
<keyword evidence="8" id="KW-1185">Reference proteome</keyword>
<dbReference type="PRINTS" id="PR00127">
    <property type="entry name" value="CLPPROTEASEP"/>
</dbReference>
<dbReference type="OrthoDB" id="9764363at2"/>
<dbReference type="InterPro" id="IPR029045">
    <property type="entry name" value="ClpP/crotonase-like_dom_sf"/>
</dbReference>
<dbReference type="SUPFAM" id="SSF52096">
    <property type="entry name" value="ClpP/crotonase"/>
    <property type="match status" value="1"/>
</dbReference>
<dbReference type="InterPro" id="IPR001907">
    <property type="entry name" value="ClpP"/>
</dbReference>
<dbReference type="RefSeq" id="WP_034554627.1">
    <property type="nucleotide sequence ID" value="NZ_CP021886.1"/>
</dbReference>
<sequence>MKFFRVLLMPLDFIMKYFKALVFLLIVFLIFSAGGEGENNNANVARIDLIGPIMQSESFLENFYELEQNPNIKGILLVINSPGGAIAPSIEISEAIKRVSKIKPIVAYAQGSMASGSYLAGMWANSIIANKGALLGSIGVILNGVDISELAQKLGVKSQSLKAGDYKEAGTFMRPWNALEKEMLEGLIQEQYKMFVNDVVQARGLDINNQGYFAQGRILSAANALEFGLIDEIGSIYEAQNKLYTLAGIKEVHWLQKDKFDLYLQKLLGDNIALGIEKATYRIFNLISRLY</sequence>
<keyword evidence="2" id="KW-0645">Protease</keyword>
<name>A0A099UAU7_9HELI</name>
<protein>
    <submittedName>
        <fullName evidence="7">Signal peptide peptidase SppA</fullName>
    </submittedName>
</protein>
<dbReference type="GO" id="GO:0006508">
    <property type="term" value="P:proteolysis"/>
    <property type="evidence" value="ECO:0007669"/>
    <property type="project" value="UniProtKB-KW"/>
</dbReference>
<dbReference type="Proteomes" id="UP000029920">
    <property type="component" value="Unassembled WGS sequence"/>
</dbReference>
<reference evidence="6 9" key="2">
    <citation type="submission" date="2017-06" db="EMBL/GenBank/DDBJ databases">
        <title>Complete genome of Helicobacter apodemus.</title>
        <authorList>
            <person name="Cho S."/>
        </authorList>
    </citation>
    <scope>NUCLEOTIDE SEQUENCE [LARGE SCALE GENOMIC DNA]</scope>
    <source>
        <strain evidence="6">SCJK1</strain>
        <strain evidence="9">SNUVETPUB-15-01</strain>
    </source>
</reference>
<dbReference type="Gene3D" id="6.20.330.10">
    <property type="match status" value="1"/>
</dbReference>
<organism evidence="7 8">
    <name type="scientific">Helicobacter apodemus</name>
    <dbReference type="NCBI Taxonomy" id="135569"/>
    <lineage>
        <taxon>Bacteria</taxon>
        <taxon>Pseudomonadati</taxon>
        <taxon>Campylobacterota</taxon>
        <taxon>Epsilonproteobacteria</taxon>
        <taxon>Campylobacterales</taxon>
        <taxon>Helicobacteraceae</taxon>
        <taxon>Helicobacter</taxon>
    </lineage>
</organism>
<evidence type="ECO:0000313" key="9">
    <source>
        <dbReference type="Proteomes" id="UP000244890"/>
    </source>
</evidence>
<feature type="domain" description="Peptidase S49" evidence="5">
    <location>
        <begin position="99"/>
        <end position="249"/>
    </location>
</feature>
<dbReference type="CDD" id="cd07023">
    <property type="entry name" value="S49_Sppa_N_C"/>
    <property type="match status" value="1"/>
</dbReference>
<dbReference type="KEGG" id="had:CDV25_03100"/>
<keyword evidence="3" id="KW-0378">Hydrolase</keyword>
<dbReference type="PANTHER" id="PTHR42987">
    <property type="entry name" value="PEPTIDASE S49"/>
    <property type="match status" value="1"/>
</dbReference>
<comment type="similarity">
    <text evidence="1">Belongs to the peptidase S49 family.</text>
</comment>
<dbReference type="NCBIfam" id="TIGR00706">
    <property type="entry name" value="SppA_dom"/>
    <property type="match status" value="1"/>
</dbReference>
<dbReference type="EMBL" id="JRPC02000022">
    <property type="protein sequence ID" value="TLE14836.1"/>
    <property type="molecule type" value="Genomic_DNA"/>
</dbReference>
<evidence type="ECO:0000259" key="5">
    <source>
        <dbReference type="Pfam" id="PF01343"/>
    </source>
</evidence>
<dbReference type="EMBL" id="CP021886">
    <property type="protein sequence ID" value="AWI33861.1"/>
    <property type="molecule type" value="Genomic_DNA"/>
</dbReference>
<evidence type="ECO:0000313" key="7">
    <source>
        <dbReference type="EMBL" id="TLE14836.1"/>
    </source>
</evidence>
<evidence type="ECO:0000256" key="1">
    <source>
        <dbReference type="ARBA" id="ARBA00008683"/>
    </source>
</evidence>
<dbReference type="GO" id="GO:0004252">
    <property type="term" value="F:serine-type endopeptidase activity"/>
    <property type="evidence" value="ECO:0007669"/>
    <property type="project" value="InterPro"/>
</dbReference>
<evidence type="ECO:0000313" key="8">
    <source>
        <dbReference type="Proteomes" id="UP000029920"/>
    </source>
</evidence>
<dbReference type="Proteomes" id="UP000244890">
    <property type="component" value="Chromosome"/>
</dbReference>
<proteinExistence type="inferred from homology"/>
<reference evidence="7" key="3">
    <citation type="submission" date="2018-04" db="EMBL/GenBank/DDBJ databases">
        <authorList>
            <person name="Sheh A."/>
            <person name="Shen Z."/>
            <person name="Mannion A.J."/>
            <person name="Fox J.G."/>
        </authorList>
    </citation>
    <scope>NUCLEOTIDE SEQUENCE</scope>
    <source>
        <strain evidence="7">MIT-03-7007</strain>
    </source>
</reference>
<evidence type="ECO:0000256" key="2">
    <source>
        <dbReference type="ARBA" id="ARBA00022670"/>
    </source>
</evidence>
<dbReference type="GO" id="GO:0004176">
    <property type="term" value="F:ATP-dependent peptidase activity"/>
    <property type="evidence" value="ECO:0007669"/>
    <property type="project" value="InterPro"/>
</dbReference>
<accession>A0A099UAU7</accession>
<reference evidence="7 8" key="1">
    <citation type="journal article" date="2014" name="Genome Announc.">
        <title>Draft genome sequences of eight enterohepatic helicobacter species isolated from both laboratory and wild rodents.</title>
        <authorList>
            <person name="Sheh A."/>
            <person name="Shen Z."/>
            <person name="Fox J.G."/>
        </authorList>
    </citation>
    <scope>NUCLEOTIDE SEQUENCE [LARGE SCALE GENOMIC DNA]</scope>
    <source>
        <strain evidence="7 8">MIT-03-7007</strain>
    </source>
</reference>
<evidence type="ECO:0000256" key="3">
    <source>
        <dbReference type="ARBA" id="ARBA00022801"/>
    </source>
</evidence>
<evidence type="ECO:0000256" key="4">
    <source>
        <dbReference type="ARBA" id="ARBA00022825"/>
    </source>
</evidence>